<dbReference type="InterPro" id="IPR008630">
    <property type="entry name" value="Glyco_trans_34"/>
</dbReference>
<evidence type="ECO:0000256" key="4">
    <source>
        <dbReference type="SAM" id="MobiDB-lite"/>
    </source>
</evidence>
<evidence type="ECO:0008006" key="7">
    <source>
        <dbReference type="Google" id="ProtNLM"/>
    </source>
</evidence>
<evidence type="ECO:0000313" key="5">
    <source>
        <dbReference type="EMBL" id="TKA25888.1"/>
    </source>
</evidence>
<dbReference type="PANTHER" id="PTHR31306">
    <property type="entry name" value="ALPHA-1,6-MANNOSYLTRANSFERASE MNN11-RELATED"/>
    <property type="match status" value="1"/>
</dbReference>
<evidence type="ECO:0000256" key="3">
    <source>
        <dbReference type="ARBA" id="ARBA00022679"/>
    </source>
</evidence>
<evidence type="ECO:0000313" key="6">
    <source>
        <dbReference type="Proteomes" id="UP000308549"/>
    </source>
</evidence>
<reference evidence="5 6" key="1">
    <citation type="submission" date="2017-03" db="EMBL/GenBank/DDBJ databases">
        <title>Genomes of endolithic fungi from Antarctica.</title>
        <authorList>
            <person name="Coleine C."/>
            <person name="Masonjones S."/>
            <person name="Stajich J.E."/>
        </authorList>
    </citation>
    <scope>NUCLEOTIDE SEQUENCE [LARGE SCALE GENOMIC DNA]</scope>
    <source>
        <strain evidence="5 6">CCFEE 6315</strain>
    </source>
</reference>
<name>A0A4U0TUG3_9PEZI</name>
<feature type="region of interest" description="Disordered" evidence="4">
    <location>
        <begin position="1"/>
        <end position="27"/>
    </location>
</feature>
<proteinExistence type="inferred from homology"/>
<dbReference type="InterPro" id="IPR029044">
    <property type="entry name" value="Nucleotide-diphossugar_trans"/>
</dbReference>
<evidence type="ECO:0000256" key="1">
    <source>
        <dbReference type="ARBA" id="ARBA00005664"/>
    </source>
</evidence>
<dbReference type="EMBL" id="NAJL01000032">
    <property type="protein sequence ID" value="TKA25888.1"/>
    <property type="molecule type" value="Genomic_DNA"/>
</dbReference>
<comment type="similarity">
    <text evidence="1">Belongs to the glycosyltransferase 34 family.</text>
</comment>
<dbReference type="SUPFAM" id="SSF100934">
    <property type="entry name" value="Heat shock protein 70kD (HSP70), C-terminal subdomain"/>
    <property type="match status" value="1"/>
</dbReference>
<feature type="region of interest" description="Disordered" evidence="4">
    <location>
        <begin position="93"/>
        <end position="131"/>
    </location>
</feature>
<dbReference type="InterPro" id="IPR029048">
    <property type="entry name" value="HSP70_C_sf"/>
</dbReference>
<gene>
    <name evidence="5" type="ORF">B0A50_05643</name>
</gene>
<keyword evidence="6" id="KW-1185">Reference proteome</keyword>
<dbReference type="GO" id="GO:0000139">
    <property type="term" value="C:Golgi membrane"/>
    <property type="evidence" value="ECO:0007669"/>
    <property type="project" value="TreeGrafter"/>
</dbReference>
<accession>A0A4U0TUG3</accession>
<evidence type="ECO:0000256" key="2">
    <source>
        <dbReference type="ARBA" id="ARBA00022676"/>
    </source>
</evidence>
<dbReference type="GO" id="GO:0006487">
    <property type="term" value="P:protein N-linked glycosylation"/>
    <property type="evidence" value="ECO:0007669"/>
    <property type="project" value="TreeGrafter"/>
</dbReference>
<comment type="caution">
    <text evidence="5">The sequence shown here is derived from an EMBL/GenBank/DDBJ whole genome shotgun (WGS) entry which is preliminary data.</text>
</comment>
<keyword evidence="2" id="KW-0328">Glycosyltransferase</keyword>
<sequence>MASWSSPRDSAYRDSSPTSPLTPLSPSALPQWLRAKKPRSSVLSSAKLKTVCIVLCCVLLGWFATSTLTPNGEETLDLEGKPYDAASGGVLTDPSGFGMHTEAEEKDGIIGDGEDEEKDASDMGPEGKSSVTGALSELHHAASDKIQSWNPYHYKPGPGDQSNKTQSAQGSKKLSNGIVKGPQGEDIKDGIEEVDRLGARTRIGKCTILFNGNSFWERSIRTHEQHDKMHGYRLHVLRQKLLDDVWDKPAYILSLLLRELSKPDAERLEWLFWVDADTIILNPHIPIETFLPPPGEFDDVHLMYSNDWNGLNNGVFPIRVNQWSVDLFSAIVSYRYYRPEDPLVFRDQSAMNSLMNEPRFSKNIVNAPQRWFNAYQGEHNETLQPFQIRRGDLLVHFAGVPAREERMGYWLERAEQHLDDWEIPVKSTSYPQEARDFWAQERDNRKNRVMTLSQTRLQATQLLTTTDQQINEYGDRITPAEASVINENRENLKKLIENENWADNLEKIKQATASLTEANTPLASALGSSNRLLLNSAHEAIFAGEKTLLDNGYGSGTPSPDLDLINANVKSLKNLVMVPEESWNRPDITIATNALTEARARLQEKVAAAKAKQSEIARMKELDEARKMVQVEAGLAPVAETGLVLDEGGAALAGGPSAVVVAPHAMTAGLPVQGAVTGLPMASSIPLGISAGVEEVGGAGTVEVNSIAVESVPGPMITVTPEPIMVWATATVADDSGAQSTAVPGPDTLNF</sequence>
<feature type="compositionally biased region" description="Polar residues" evidence="4">
    <location>
        <begin position="160"/>
        <end position="174"/>
    </location>
</feature>
<dbReference type="Pfam" id="PF05637">
    <property type="entry name" value="Glyco_transf_34"/>
    <property type="match status" value="1"/>
</dbReference>
<dbReference type="OrthoDB" id="407658at2759"/>
<feature type="region of interest" description="Disordered" evidence="4">
    <location>
        <begin position="148"/>
        <end position="186"/>
    </location>
</feature>
<dbReference type="AlphaFoldDB" id="A0A4U0TUG3"/>
<protein>
    <recommendedName>
        <fullName evidence="7">Glycosyltransferase family 34 protein</fullName>
    </recommendedName>
</protein>
<dbReference type="Gene3D" id="3.90.550.10">
    <property type="entry name" value="Spore Coat Polysaccharide Biosynthesis Protein SpsA, Chain A"/>
    <property type="match status" value="1"/>
</dbReference>
<dbReference type="Proteomes" id="UP000308549">
    <property type="component" value="Unassembled WGS sequence"/>
</dbReference>
<feature type="compositionally biased region" description="Low complexity" evidence="4">
    <location>
        <begin position="15"/>
        <end position="27"/>
    </location>
</feature>
<dbReference type="PANTHER" id="PTHR31306:SF8">
    <property type="entry name" value="GLYCOSYLTRANSFERASE FAMILY 34 PROTEIN"/>
    <property type="match status" value="1"/>
</dbReference>
<organism evidence="5 6">
    <name type="scientific">Salinomyces thailandicus</name>
    <dbReference type="NCBI Taxonomy" id="706561"/>
    <lineage>
        <taxon>Eukaryota</taxon>
        <taxon>Fungi</taxon>
        <taxon>Dikarya</taxon>
        <taxon>Ascomycota</taxon>
        <taxon>Pezizomycotina</taxon>
        <taxon>Dothideomycetes</taxon>
        <taxon>Dothideomycetidae</taxon>
        <taxon>Mycosphaerellales</taxon>
        <taxon>Teratosphaeriaceae</taxon>
        <taxon>Salinomyces</taxon>
    </lineage>
</organism>
<dbReference type="SUPFAM" id="SSF53448">
    <property type="entry name" value="Nucleotide-diphospho-sugar transferases"/>
    <property type="match status" value="1"/>
</dbReference>
<dbReference type="GO" id="GO:0016757">
    <property type="term" value="F:glycosyltransferase activity"/>
    <property type="evidence" value="ECO:0007669"/>
    <property type="project" value="UniProtKB-KW"/>
</dbReference>
<dbReference type="Gene3D" id="1.20.1270.10">
    <property type="match status" value="1"/>
</dbReference>
<keyword evidence="3" id="KW-0808">Transferase</keyword>